<organism evidence="2 3">
    <name type="scientific">Streptomyces thermolineatus</name>
    <dbReference type="NCBI Taxonomy" id="44033"/>
    <lineage>
        <taxon>Bacteria</taxon>
        <taxon>Bacillati</taxon>
        <taxon>Actinomycetota</taxon>
        <taxon>Actinomycetes</taxon>
        <taxon>Kitasatosporales</taxon>
        <taxon>Streptomycetaceae</taxon>
        <taxon>Streptomyces</taxon>
    </lineage>
</organism>
<dbReference type="EMBL" id="BAAATA010000009">
    <property type="protein sequence ID" value="GAA2484787.1"/>
    <property type="molecule type" value="Genomic_DNA"/>
</dbReference>
<proteinExistence type="predicted"/>
<feature type="compositionally biased region" description="Gly residues" evidence="1">
    <location>
        <begin position="121"/>
        <end position="143"/>
    </location>
</feature>
<feature type="compositionally biased region" description="Low complexity" evidence="1">
    <location>
        <begin position="35"/>
        <end position="52"/>
    </location>
</feature>
<evidence type="ECO:0000313" key="2">
    <source>
        <dbReference type="EMBL" id="GAA2484787.1"/>
    </source>
</evidence>
<feature type="region of interest" description="Disordered" evidence="1">
    <location>
        <begin position="599"/>
        <end position="619"/>
    </location>
</feature>
<evidence type="ECO:0000313" key="3">
    <source>
        <dbReference type="Proteomes" id="UP001501358"/>
    </source>
</evidence>
<dbReference type="Proteomes" id="UP001501358">
    <property type="component" value="Unassembled WGS sequence"/>
</dbReference>
<feature type="region of interest" description="Disordered" evidence="1">
    <location>
        <begin position="96"/>
        <end position="280"/>
    </location>
</feature>
<comment type="caution">
    <text evidence="2">The sequence shown here is derived from an EMBL/GenBank/DDBJ whole genome shotgun (WGS) entry which is preliminary data.</text>
</comment>
<sequence length="619" mass="63845">MSIDTDLAPIDPAAPVEPAPDAHEEPSTPTPGTGPAPGARTAPPAGHTPGGIPAIPAAIATANTTIGLVSAAALTGGPMAAALAAAGAAAIGGAAVSRAGSRPRRKPSRPSAKTNSKTGGSRDGGSQGGRGAGSAGHRSGSGGRRNDRRTGPGNRSVPPQNRKTSTAMGSVGLTKTPAKPGAKTPSPARTLRASTTAAKHTAPGHAGRGGGLSSGSTTGTKQPRTGRTLRGALRPGKNGHTPGRTGAGHGATGHGNGKHSAPGKHGSLRKPGGSRAGKTLGRLGAIRALREHRKNTAPTRKARREQALAARRALADRRRAAKAETAAGKTPARGRAARALHKALGKVRDRRGAAIGAARRARDQRTARKAVEARRNLRKQHARRAARRQLIASAARCWARRAAAAALAAPIGVLGAATTPIGRKFGAAWLMYPGRRLLRRLAAKALADRQQRDTAIRARRAQAEKAADTDTDDTPTVTGKVPRGARGHAEDLTPDPTYEGDFMSGFNFTEAAAEMETAAQTYAPEGMMQVVAMIEGLPDALASMANVFKTLAEKSDSEFPLEPEVGEGFSAIYTQMMAIAEAAEDLVTVTHRVHEKDIARHREPRNNAEAGWDTVNNDD</sequence>
<name>A0ABN3LM07_9ACTN</name>
<feature type="compositionally biased region" description="Gly residues" evidence="1">
    <location>
        <begin position="245"/>
        <end position="255"/>
    </location>
</feature>
<feature type="region of interest" description="Disordered" evidence="1">
    <location>
        <begin position="460"/>
        <end position="496"/>
    </location>
</feature>
<gene>
    <name evidence="2" type="ORF">GCM10010406_21290</name>
</gene>
<accession>A0ABN3LM07</accession>
<keyword evidence="3" id="KW-1185">Reference proteome</keyword>
<feature type="compositionally biased region" description="Polar residues" evidence="1">
    <location>
        <begin position="157"/>
        <end position="168"/>
    </location>
</feature>
<protein>
    <submittedName>
        <fullName evidence="2">Uncharacterized protein</fullName>
    </submittedName>
</protein>
<dbReference type="RefSeq" id="WP_344382927.1">
    <property type="nucleotide sequence ID" value="NZ_BAAATA010000009.1"/>
</dbReference>
<evidence type="ECO:0000256" key="1">
    <source>
        <dbReference type="SAM" id="MobiDB-lite"/>
    </source>
</evidence>
<feature type="region of interest" description="Disordered" evidence="1">
    <location>
        <begin position="1"/>
        <end position="52"/>
    </location>
</feature>
<reference evidence="2 3" key="1">
    <citation type="journal article" date="2019" name="Int. J. Syst. Evol. Microbiol.">
        <title>The Global Catalogue of Microorganisms (GCM) 10K type strain sequencing project: providing services to taxonomists for standard genome sequencing and annotation.</title>
        <authorList>
            <consortium name="The Broad Institute Genomics Platform"/>
            <consortium name="The Broad Institute Genome Sequencing Center for Infectious Disease"/>
            <person name="Wu L."/>
            <person name="Ma J."/>
        </authorList>
    </citation>
    <scope>NUCLEOTIDE SEQUENCE [LARGE SCALE GENOMIC DNA]</scope>
    <source>
        <strain evidence="2 3">JCM 6307</strain>
    </source>
</reference>